<dbReference type="HOGENOM" id="CLU_103773_0_2_10"/>
<dbReference type="Proteomes" id="UP000006049">
    <property type="component" value="Chromosome"/>
</dbReference>
<dbReference type="Pfam" id="PF03928">
    <property type="entry name" value="HbpS-like"/>
    <property type="match status" value="1"/>
</dbReference>
<dbReference type="SUPFAM" id="SSF143744">
    <property type="entry name" value="GlcG-like"/>
    <property type="match status" value="1"/>
</dbReference>
<dbReference type="InterPro" id="IPR052517">
    <property type="entry name" value="GlcG_carb_metab_protein"/>
</dbReference>
<feature type="chain" id="PRO_5003683457" evidence="1">
    <location>
        <begin position="20"/>
        <end position="175"/>
    </location>
</feature>
<keyword evidence="3" id="KW-1185">Reference proteome</keyword>
<gene>
    <name evidence="2" type="ordered locus">Aeqsu_0096</name>
</gene>
<evidence type="ECO:0000256" key="1">
    <source>
        <dbReference type="SAM" id="SignalP"/>
    </source>
</evidence>
<sequence length="175" mass="18491">MKKTHLLFLFLTFPFMMMAQTSNQETGSKFIENIPTINLAAAQQLMLNATSKAESLGKTATIVILDASGEVILAARGKNIGPHNTEAARRKAFTSLSTKQGTLQLMRAAQNNPDSENLNTLPELLLLSGGTPIYWHGNVVGSIGVAGGGSAENDDIIAKAAEIPAVGITTKISNL</sequence>
<feature type="signal peptide" evidence="1">
    <location>
        <begin position="1"/>
        <end position="19"/>
    </location>
</feature>
<dbReference type="PANTHER" id="PTHR34309">
    <property type="entry name" value="SLR1406 PROTEIN"/>
    <property type="match status" value="1"/>
</dbReference>
<dbReference type="RefSeq" id="WP_014780884.1">
    <property type="nucleotide sequence ID" value="NC_018013.1"/>
</dbReference>
<dbReference type="AlphaFoldDB" id="I3YRK8"/>
<dbReference type="PANTHER" id="PTHR34309:SF1">
    <property type="entry name" value="PROTEIN GLCG"/>
    <property type="match status" value="1"/>
</dbReference>
<dbReference type="OrthoDB" id="6464887at2"/>
<proteinExistence type="predicted"/>
<evidence type="ECO:0000313" key="2">
    <source>
        <dbReference type="EMBL" id="AFL79626.1"/>
    </source>
</evidence>
<reference evidence="2 3" key="1">
    <citation type="submission" date="2012-06" db="EMBL/GenBank/DDBJ databases">
        <title>The complete genome of Aequorivita sublithincola DSM 14238.</title>
        <authorList>
            <consortium name="US DOE Joint Genome Institute (JGI-PGF)"/>
            <person name="Lucas S."/>
            <person name="Copeland A."/>
            <person name="Lapidus A."/>
            <person name="Goodwin L."/>
            <person name="Pitluck S."/>
            <person name="Peters L."/>
            <person name="Munk A.C.C."/>
            <person name="Kyrpides N."/>
            <person name="Mavromatis K."/>
            <person name="Pagani I."/>
            <person name="Ivanova N."/>
            <person name="Ovchinnikova G."/>
            <person name="Zeytun A."/>
            <person name="Detter J.C."/>
            <person name="Han C."/>
            <person name="Land M."/>
            <person name="Hauser L."/>
            <person name="Markowitz V."/>
            <person name="Cheng J.-F."/>
            <person name="Hugenholtz P."/>
            <person name="Woyke T."/>
            <person name="Wu D."/>
            <person name="Tindall B."/>
            <person name="Faehnrich R."/>
            <person name="Brambilla E."/>
            <person name="Klenk H.-P."/>
            <person name="Eisen J.A."/>
        </authorList>
    </citation>
    <scope>NUCLEOTIDE SEQUENCE [LARGE SCALE GENOMIC DNA]</scope>
    <source>
        <strain evidence="3">DSM 14238 / LMG 21431 / ACAM 643 / 9-3</strain>
    </source>
</reference>
<protein>
    <submittedName>
        <fullName evidence="2">Uncharacterized protein, possibly involved in utilization of glycolate and propanediol</fullName>
    </submittedName>
</protein>
<name>I3YRK8_AEQSU</name>
<dbReference type="InterPro" id="IPR005624">
    <property type="entry name" value="PduO/GlcC-like"/>
</dbReference>
<dbReference type="InterPro" id="IPR038084">
    <property type="entry name" value="PduO/GlcC-like_sf"/>
</dbReference>
<dbReference type="STRING" id="746697.Aeqsu_0096"/>
<dbReference type="EMBL" id="CP003280">
    <property type="protein sequence ID" value="AFL79626.1"/>
    <property type="molecule type" value="Genomic_DNA"/>
</dbReference>
<organism evidence="2 3">
    <name type="scientific">Aequorivita sublithincola (strain DSM 14238 / LMG 21431 / ACAM 643 / 9-3)</name>
    <dbReference type="NCBI Taxonomy" id="746697"/>
    <lineage>
        <taxon>Bacteria</taxon>
        <taxon>Pseudomonadati</taxon>
        <taxon>Bacteroidota</taxon>
        <taxon>Flavobacteriia</taxon>
        <taxon>Flavobacteriales</taxon>
        <taxon>Flavobacteriaceae</taxon>
        <taxon>Aequorivita</taxon>
    </lineage>
</organism>
<evidence type="ECO:0000313" key="3">
    <source>
        <dbReference type="Proteomes" id="UP000006049"/>
    </source>
</evidence>
<accession>I3YRK8</accession>
<dbReference type="PATRIC" id="fig|746697.3.peg.105"/>
<dbReference type="Gene3D" id="3.30.450.150">
    <property type="entry name" value="Haem-degrading domain"/>
    <property type="match status" value="1"/>
</dbReference>
<dbReference type="KEGG" id="asl:Aeqsu_0096"/>
<dbReference type="eggNOG" id="COG3193">
    <property type="taxonomic scope" value="Bacteria"/>
</dbReference>
<keyword evidence="1" id="KW-0732">Signal</keyword>